<feature type="domain" description="AMP-binding enzyme C-terminal" evidence="6">
    <location>
        <begin position="465"/>
        <end position="545"/>
    </location>
</feature>
<evidence type="ECO:0000259" key="6">
    <source>
        <dbReference type="Pfam" id="PF13193"/>
    </source>
</evidence>
<keyword evidence="4" id="KW-0067">ATP-binding</keyword>
<keyword evidence="3" id="KW-0547">Nucleotide-binding</keyword>
<dbReference type="InterPro" id="IPR045851">
    <property type="entry name" value="AMP-bd_C_sf"/>
</dbReference>
<dbReference type="Proteomes" id="UP001239522">
    <property type="component" value="Chromosome"/>
</dbReference>
<dbReference type="PANTHER" id="PTHR43605">
    <property type="entry name" value="ACYL-COENZYME A SYNTHETASE"/>
    <property type="match status" value="1"/>
</dbReference>
<keyword evidence="8" id="KW-1185">Reference proteome</keyword>
<dbReference type="InterPro" id="IPR025110">
    <property type="entry name" value="AMP-bd_C"/>
</dbReference>
<organism evidence="7 8">
    <name type="scientific">Streptomyces castrisilvae</name>
    <dbReference type="NCBI Taxonomy" id="3033811"/>
    <lineage>
        <taxon>Bacteria</taxon>
        <taxon>Bacillati</taxon>
        <taxon>Actinomycetota</taxon>
        <taxon>Actinomycetes</taxon>
        <taxon>Kitasatosporales</taxon>
        <taxon>Streptomycetaceae</taxon>
        <taxon>Streptomyces</taxon>
    </lineage>
</organism>
<sequence length="574" mass="61234">MNGPSAAAYWTHRRTPAHEEFRAARDVLLLHRDDHDAACAAFRWPRPGHFNWALEWFDVIGRGNGATALSVVGADGTPAESTFDQLSRESDRTANWLRSLGVGRGRRVLLLLDVRTQLWEILLACLKTGAVVIPAYTSLSGPEIRERVERGRVQHVISEERTAAAVPAVPGARIVVEGSAEGWLPYADREPMPDSFLPDGPTPADDIAFCYFTSGTTSAPKLVAHTHTSYPVGHLSSMYWNGLRPGDRHLNVSAPGWAKHAWSGFFAPWNAQATIVALAPGAFDAAEFGASADRLEVTSVCAPPSVWRLLMPHLARRGPGRLREATSAGEPLTEAEAQAVATHWGVRLRDGYGQSEATALAGTTPALRGAGRRLGKALPGYVLTLMGQDGPTENGPGELCVDAAAAPAGLMAGYIDDSGALRPAVDAGLYRTGDIAVRDAEGFLSVLGREDDVFKSYDHRISPYETEAVLRGHPAVREAAVVPQPDPVGGAVPVAYLELESVPRGAGPQDVAAELARFCAERLAPHACPRAFSVVEALPRTTSGKVRRAPLAQQARELPLPCGADRLGEASLTG</sequence>
<name>A0ABY9HN71_9ACTN</name>
<dbReference type="EMBL" id="CP120997">
    <property type="protein sequence ID" value="WLQ35988.1"/>
    <property type="molecule type" value="Genomic_DNA"/>
</dbReference>
<accession>A0ABY9HN71</accession>
<dbReference type="Pfam" id="PF00501">
    <property type="entry name" value="AMP-binding"/>
    <property type="match status" value="1"/>
</dbReference>
<evidence type="ECO:0000256" key="2">
    <source>
        <dbReference type="ARBA" id="ARBA00022598"/>
    </source>
</evidence>
<protein>
    <submittedName>
        <fullName evidence="7">AMP-binding protein</fullName>
    </submittedName>
</protein>
<comment type="similarity">
    <text evidence="1">Belongs to the ATP-dependent AMP-binding enzyme family.</text>
</comment>
<evidence type="ECO:0000256" key="4">
    <source>
        <dbReference type="ARBA" id="ARBA00022840"/>
    </source>
</evidence>
<feature type="domain" description="AMP-dependent synthetase/ligase" evidence="5">
    <location>
        <begin position="73"/>
        <end position="414"/>
    </location>
</feature>
<keyword evidence="2" id="KW-0436">Ligase</keyword>
<evidence type="ECO:0000313" key="8">
    <source>
        <dbReference type="Proteomes" id="UP001239522"/>
    </source>
</evidence>
<dbReference type="RefSeq" id="WP_306056982.1">
    <property type="nucleotide sequence ID" value="NZ_CP120997.1"/>
</dbReference>
<dbReference type="Pfam" id="PF13193">
    <property type="entry name" value="AMP-binding_C"/>
    <property type="match status" value="1"/>
</dbReference>
<evidence type="ECO:0000256" key="1">
    <source>
        <dbReference type="ARBA" id="ARBA00006432"/>
    </source>
</evidence>
<dbReference type="PANTHER" id="PTHR43605:SF10">
    <property type="entry name" value="ACYL-COA SYNTHETASE MEDIUM CHAIN FAMILY MEMBER 3"/>
    <property type="match status" value="1"/>
</dbReference>
<evidence type="ECO:0000256" key="3">
    <source>
        <dbReference type="ARBA" id="ARBA00022741"/>
    </source>
</evidence>
<gene>
    <name evidence="7" type="ORF">P8A18_22295</name>
</gene>
<dbReference type="InterPro" id="IPR042099">
    <property type="entry name" value="ANL_N_sf"/>
</dbReference>
<dbReference type="SUPFAM" id="SSF56801">
    <property type="entry name" value="Acetyl-CoA synthetase-like"/>
    <property type="match status" value="1"/>
</dbReference>
<dbReference type="Gene3D" id="3.30.300.30">
    <property type="match status" value="1"/>
</dbReference>
<dbReference type="InterPro" id="IPR000873">
    <property type="entry name" value="AMP-dep_synth/lig_dom"/>
</dbReference>
<evidence type="ECO:0000313" key="7">
    <source>
        <dbReference type="EMBL" id="WLQ35988.1"/>
    </source>
</evidence>
<dbReference type="InterPro" id="IPR051087">
    <property type="entry name" value="Mitochondrial_ACSM"/>
</dbReference>
<reference evidence="7 8" key="1">
    <citation type="submission" date="2023-03" db="EMBL/GenBank/DDBJ databases">
        <title>Isolation and description of six Streptomyces strains from soil environments, able to metabolize different microbial glucans.</title>
        <authorList>
            <person name="Widen T."/>
            <person name="Larsbrink J."/>
        </authorList>
    </citation>
    <scope>NUCLEOTIDE SEQUENCE [LARGE SCALE GENOMIC DNA]</scope>
    <source>
        <strain evidence="7 8">Mut1</strain>
    </source>
</reference>
<evidence type="ECO:0000259" key="5">
    <source>
        <dbReference type="Pfam" id="PF00501"/>
    </source>
</evidence>
<dbReference type="Gene3D" id="3.40.50.12780">
    <property type="entry name" value="N-terminal domain of ligase-like"/>
    <property type="match status" value="1"/>
</dbReference>
<proteinExistence type="inferred from homology"/>